<accession>A0A0N4ZWC6</accession>
<name>A0A0N4ZWC6_PARTI</name>
<keyword evidence="1" id="KW-0472">Membrane</keyword>
<dbReference type="STRING" id="131310.A0A0N4ZWC6"/>
<sequence length="192" mass="21766">MLYNTFGQINDTAQLLLKKTDIVNYGNSLSSSPNIYLYALIFAIVFMSSIVFCVIICLIKLLPGLLIRIIGSRTREVTGTTGKSFHVKGSIFRNVKTNRKVFKRSGCLEERKNKYYKESLEDGVLSEEEVFLPESHRQGTIPKICVTSSNSFENIVTNNEKCQINNCRASLDSVDNDKKKIIRGRLNLFLKN</sequence>
<protein>
    <submittedName>
        <fullName evidence="3">Uncharacterized protein</fullName>
    </submittedName>
</protein>
<proteinExistence type="predicted"/>
<dbReference type="Proteomes" id="UP000038045">
    <property type="component" value="Unplaced"/>
</dbReference>
<keyword evidence="1" id="KW-0812">Transmembrane</keyword>
<keyword evidence="2" id="KW-1185">Reference proteome</keyword>
<dbReference type="AlphaFoldDB" id="A0A0N4ZWC6"/>
<dbReference type="WBParaSite" id="PTRK_0001295700.1">
    <property type="protein sequence ID" value="PTRK_0001295700.1"/>
    <property type="gene ID" value="PTRK_0001295700"/>
</dbReference>
<evidence type="ECO:0000313" key="2">
    <source>
        <dbReference type="Proteomes" id="UP000038045"/>
    </source>
</evidence>
<keyword evidence="1" id="KW-1133">Transmembrane helix</keyword>
<organism evidence="2 3">
    <name type="scientific">Parastrongyloides trichosuri</name>
    <name type="common">Possum-specific nematode worm</name>
    <dbReference type="NCBI Taxonomy" id="131310"/>
    <lineage>
        <taxon>Eukaryota</taxon>
        <taxon>Metazoa</taxon>
        <taxon>Ecdysozoa</taxon>
        <taxon>Nematoda</taxon>
        <taxon>Chromadorea</taxon>
        <taxon>Rhabditida</taxon>
        <taxon>Tylenchina</taxon>
        <taxon>Panagrolaimomorpha</taxon>
        <taxon>Strongyloidoidea</taxon>
        <taxon>Strongyloididae</taxon>
        <taxon>Parastrongyloides</taxon>
    </lineage>
</organism>
<evidence type="ECO:0000313" key="3">
    <source>
        <dbReference type="WBParaSite" id="PTRK_0001295700.1"/>
    </source>
</evidence>
<evidence type="ECO:0000256" key="1">
    <source>
        <dbReference type="SAM" id="Phobius"/>
    </source>
</evidence>
<reference evidence="3" key="1">
    <citation type="submission" date="2017-02" db="UniProtKB">
        <authorList>
            <consortium name="WormBaseParasite"/>
        </authorList>
    </citation>
    <scope>IDENTIFICATION</scope>
</reference>
<feature type="transmembrane region" description="Helical" evidence="1">
    <location>
        <begin position="35"/>
        <end position="59"/>
    </location>
</feature>